<reference evidence="1" key="1">
    <citation type="submission" date="2018-05" db="EMBL/GenBank/DDBJ databases">
        <authorList>
            <person name="Lanie J.A."/>
            <person name="Ng W.-L."/>
            <person name="Kazmierczak K.M."/>
            <person name="Andrzejewski T.M."/>
            <person name="Davidsen T.M."/>
            <person name="Wayne K.J."/>
            <person name="Tettelin H."/>
            <person name="Glass J.I."/>
            <person name="Rusch D."/>
            <person name="Podicherti R."/>
            <person name="Tsui H.-C.T."/>
            <person name="Winkler M.E."/>
        </authorList>
    </citation>
    <scope>NUCLEOTIDE SEQUENCE</scope>
</reference>
<accession>A0A382JS96</accession>
<organism evidence="1">
    <name type="scientific">marine metagenome</name>
    <dbReference type="NCBI Taxonomy" id="408172"/>
    <lineage>
        <taxon>unclassified sequences</taxon>
        <taxon>metagenomes</taxon>
        <taxon>ecological metagenomes</taxon>
    </lineage>
</organism>
<name>A0A382JS96_9ZZZZ</name>
<dbReference type="AlphaFoldDB" id="A0A382JS96"/>
<sequence>MKENNIYIIQIRFDRIDVPNKTKKCQFPLMKKLKQSNV</sequence>
<dbReference type="EMBL" id="UINC01076306">
    <property type="protein sequence ID" value="SVC15344.1"/>
    <property type="molecule type" value="Genomic_DNA"/>
</dbReference>
<evidence type="ECO:0000313" key="1">
    <source>
        <dbReference type="EMBL" id="SVC15344.1"/>
    </source>
</evidence>
<protein>
    <submittedName>
        <fullName evidence="1">Uncharacterized protein</fullName>
    </submittedName>
</protein>
<proteinExistence type="predicted"/>
<gene>
    <name evidence="1" type="ORF">METZ01_LOCUS268198</name>
</gene>